<evidence type="ECO:0000259" key="5">
    <source>
        <dbReference type="Pfam" id="PF25137"/>
    </source>
</evidence>
<feature type="domain" description="Alcohol dehydrogenase iron-type/glycerol dehydrogenase GldA" evidence="4">
    <location>
        <begin position="11"/>
        <end position="179"/>
    </location>
</feature>
<comment type="caution">
    <text evidence="6">The sequence shown here is derived from an EMBL/GenBank/DDBJ whole genome shotgun (WGS) entry which is preliminary data.</text>
</comment>
<dbReference type="Proteomes" id="UP001519343">
    <property type="component" value="Unassembled WGS sequence"/>
</dbReference>
<evidence type="ECO:0000256" key="3">
    <source>
        <dbReference type="ARBA" id="ARBA00023027"/>
    </source>
</evidence>
<dbReference type="InterPro" id="IPR001670">
    <property type="entry name" value="ADH_Fe/GldA"/>
</dbReference>
<evidence type="ECO:0000256" key="1">
    <source>
        <dbReference type="ARBA" id="ARBA00007358"/>
    </source>
</evidence>
<gene>
    <name evidence="6" type="ORF">J2Z37_004870</name>
</gene>
<dbReference type="CDD" id="cd08551">
    <property type="entry name" value="Fe-ADH"/>
    <property type="match status" value="1"/>
</dbReference>
<name>A0ABS4GX46_9BACL</name>
<dbReference type="SUPFAM" id="SSF56796">
    <property type="entry name" value="Dehydroquinate synthase-like"/>
    <property type="match status" value="1"/>
</dbReference>
<dbReference type="PANTHER" id="PTHR11496:SF102">
    <property type="entry name" value="ALCOHOL DEHYDROGENASE 4"/>
    <property type="match status" value="1"/>
</dbReference>
<accession>A0ABS4GX46</accession>
<proteinExistence type="inferred from homology"/>
<dbReference type="EMBL" id="JAGGKT010000029">
    <property type="protein sequence ID" value="MBP1934850.1"/>
    <property type="molecule type" value="Genomic_DNA"/>
</dbReference>
<dbReference type="Pfam" id="PF25137">
    <property type="entry name" value="ADH_Fe_C"/>
    <property type="match status" value="1"/>
</dbReference>
<organism evidence="6 7">
    <name type="scientific">Ammoniphilus resinae</name>
    <dbReference type="NCBI Taxonomy" id="861532"/>
    <lineage>
        <taxon>Bacteria</taxon>
        <taxon>Bacillati</taxon>
        <taxon>Bacillota</taxon>
        <taxon>Bacilli</taxon>
        <taxon>Bacillales</taxon>
        <taxon>Paenibacillaceae</taxon>
        <taxon>Aneurinibacillus group</taxon>
        <taxon>Ammoniphilus</taxon>
    </lineage>
</organism>
<dbReference type="Gene3D" id="1.20.1090.10">
    <property type="entry name" value="Dehydroquinate synthase-like - alpha domain"/>
    <property type="match status" value="1"/>
</dbReference>
<dbReference type="PANTHER" id="PTHR11496">
    <property type="entry name" value="ALCOHOL DEHYDROGENASE"/>
    <property type="match status" value="1"/>
</dbReference>
<dbReference type="InterPro" id="IPR056798">
    <property type="entry name" value="ADH_Fe_C"/>
</dbReference>
<dbReference type="PROSITE" id="PS00913">
    <property type="entry name" value="ADH_IRON_1"/>
    <property type="match status" value="1"/>
</dbReference>
<protein>
    <submittedName>
        <fullName evidence="6">Alcohol dehydrogenase class IV</fullName>
    </submittedName>
</protein>
<evidence type="ECO:0000313" key="7">
    <source>
        <dbReference type="Proteomes" id="UP001519343"/>
    </source>
</evidence>
<evidence type="ECO:0000259" key="4">
    <source>
        <dbReference type="Pfam" id="PF00465"/>
    </source>
</evidence>
<keyword evidence="7" id="KW-1185">Reference proteome</keyword>
<dbReference type="Pfam" id="PF00465">
    <property type="entry name" value="Fe-ADH"/>
    <property type="match status" value="1"/>
</dbReference>
<comment type="similarity">
    <text evidence="1">Belongs to the iron-containing alcohol dehydrogenase family.</text>
</comment>
<dbReference type="InterPro" id="IPR039697">
    <property type="entry name" value="Alcohol_dehydrogenase_Fe"/>
</dbReference>
<dbReference type="RefSeq" id="WP_342453879.1">
    <property type="nucleotide sequence ID" value="NZ_JAGGKT010000029.1"/>
</dbReference>
<keyword evidence="3" id="KW-0520">NAD</keyword>
<evidence type="ECO:0000313" key="6">
    <source>
        <dbReference type="EMBL" id="MBP1934850.1"/>
    </source>
</evidence>
<sequence>MLNWPNRFFMPTQMEVGKGLAQKIGEILKPYNYKNILIVTDKGLLQAGILKPIEKSLEEHGIQYVIYDEVEPNPSAQIAHRGSDVAKEYGCDAVLGVGGGSSIDTAKGIAALVKNKGNILDFEGVGKLSEPALPIYAIPTTAGTGSEGTASAVFTNKETLYKAVIISPYLYPKLAILDPLLMVELPASITAATGMDALTHAIESYTSKGANPMSQGLAIHAVKMIRENLLKTYFVGTDIESRENMLVASMIAGVAFAQSRLGNVHAISHTFGGVFNIPHGIANATLLPYVLQFNLPACPEKMRDIAVALGKDVSGLTPMAAAEKAVEAVVEMNEALGIPKTIKELGVTLDHLPHMVTDAMKSGNILANPRLTKANDVQMIIENAYHGVLS</sequence>
<dbReference type="Gene3D" id="3.40.50.1970">
    <property type="match status" value="1"/>
</dbReference>
<reference evidence="6 7" key="1">
    <citation type="submission" date="2021-03" db="EMBL/GenBank/DDBJ databases">
        <title>Genomic Encyclopedia of Type Strains, Phase IV (KMG-IV): sequencing the most valuable type-strain genomes for metagenomic binning, comparative biology and taxonomic classification.</title>
        <authorList>
            <person name="Goeker M."/>
        </authorList>
    </citation>
    <scope>NUCLEOTIDE SEQUENCE [LARGE SCALE GENOMIC DNA]</scope>
    <source>
        <strain evidence="6 7">DSM 24738</strain>
    </source>
</reference>
<dbReference type="InterPro" id="IPR018211">
    <property type="entry name" value="ADH_Fe_CS"/>
</dbReference>
<evidence type="ECO:0000256" key="2">
    <source>
        <dbReference type="ARBA" id="ARBA00023002"/>
    </source>
</evidence>
<keyword evidence="2" id="KW-0560">Oxidoreductase</keyword>
<feature type="domain" description="Fe-containing alcohol dehydrogenase-like C-terminal" evidence="5">
    <location>
        <begin position="190"/>
        <end position="385"/>
    </location>
</feature>